<dbReference type="PRINTS" id="PR00081">
    <property type="entry name" value="GDHRDH"/>
</dbReference>
<dbReference type="EMBL" id="CP036287">
    <property type="protein sequence ID" value="QDU68375.1"/>
    <property type="molecule type" value="Genomic_DNA"/>
</dbReference>
<dbReference type="Pfam" id="PF00106">
    <property type="entry name" value="adh_short"/>
    <property type="match status" value="1"/>
</dbReference>
<dbReference type="InterPro" id="IPR036291">
    <property type="entry name" value="NAD(P)-bd_dom_sf"/>
</dbReference>
<proteinExistence type="inferred from homology"/>
<keyword evidence="6" id="KW-1185">Reference proteome</keyword>
<dbReference type="RefSeq" id="WP_145067329.1">
    <property type="nucleotide sequence ID" value="NZ_CP036287.1"/>
</dbReference>
<organism evidence="5 6">
    <name type="scientific">Engelhardtia mirabilis</name>
    <dbReference type="NCBI Taxonomy" id="2528011"/>
    <lineage>
        <taxon>Bacteria</taxon>
        <taxon>Pseudomonadati</taxon>
        <taxon>Planctomycetota</taxon>
        <taxon>Planctomycetia</taxon>
        <taxon>Planctomycetia incertae sedis</taxon>
        <taxon>Engelhardtia</taxon>
    </lineage>
</organism>
<dbReference type="PANTHER" id="PTHR44196">
    <property type="entry name" value="DEHYDROGENASE/REDUCTASE SDR FAMILY MEMBER 7B"/>
    <property type="match status" value="1"/>
</dbReference>
<name>A0A518BN24_9BACT</name>
<dbReference type="Proteomes" id="UP000316921">
    <property type="component" value="Chromosome"/>
</dbReference>
<accession>A0A518BN24</accession>
<dbReference type="GO" id="GO:0016020">
    <property type="term" value="C:membrane"/>
    <property type="evidence" value="ECO:0007669"/>
    <property type="project" value="TreeGrafter"/>
</dbReference>
<evidence type="ECO:0000256" key="3">
    <source>
        <dbReference type="RuleBase" id="RU000363"/>
    </source>
</evidence>
<evidence type="ECO:0000256" key="2">
    <source>
        <dbReference type="ARBA" id="ARBA00023002"/>
    </source>
</evidence>
<dbReference type="GO" id="GO:0008874">
    <property type="term" value="F:gluconate 5-dehydrogenase activity"/>
    <property type="evidence" value="ECO:0007669"/>
    <property type="project" value="UniProtKB-EC"/>
</dbReference>
<evidence type="ECO:0000313" key="6">
    <source>
        <dbReference type="Proteomes" id="UP000316921"/>
    </source>
</evidence>
<dbReference type="SUPFAM" id="SSF51735">
    <property type="entry name" value="NAD(P)-binding Rossmann-fold domains"/>
    <property type="match status" value="1"/>
</dbReference>
<dbReference type="SMART" id="SM00822">
    <property type="entry name" value="PKS_KR"/>
    <property type="match status" value="1"/>
</dbReference>
<dbReference type="EC" id="1.1.1.69" evidence="5"/>
<keyword evidence="2 5" id="KW-0560">Oxidoreductase</keyword>
<protein>
    <submittedName>
        <fullName evidence="5">Gluconate 5-dehydrogenase</fullName>
        <ecNumber evidence="5">1.1.1.69</ecNumber>
    </submittedName>
</protein>
<dbReference type="AlphaFoldDB" id="A0A518BN24"/>
<evidence type="ECO:0000259" key="4">
    <source>
        <dbReference type="SMART" id="SM00822"/>
    </source>
</evidence>
<dbReference type="Gene3D" id="3.40.50.720">
    <property type="entry name" value="NAD(P)-binding Rossmann-like Domain"/>
    <property type="match status" value="1"/>
</dbReference>
<comment type="similarity">
    <text evidence="1 3">Belongs to the short-chain dehydrogenases/reductases (SDR) family.</text>
</comment>
<dbReference type="KEGG" id="pbap:Pla133_34710"/>
<sequence>MAHFNSALITGASSGIGAELARELSRRGTRVVLAARRADRLESLAAELRAAGGQAEVEVLDVVDTAAVREVVTRWDERLGGLDLVIANAGVGRAVTARRLTWEEVEPVLLVNVVGAMATLTCALERMRVRGRGTLCGISSLASRGGMPGSGAYSASKAALATFLETLTVDLAGTGLQVVDVQPGFVASEMTDHNDFHMPFKWNTPRAARRIVDDLERGRAICAFPWQLSVPLALTRGWPRALWRALARRARPA</sequence>
<feature type="domain" description="Ketoreductase" evidence="4">
    <location>
        <begin position="5"/>
        <end position="182"/>
    </location>
</feature>
<dbReference type="InterPro" id="IPR002347">
    <property type="entry name" value="SDR_fam"/>
</dbReference>
<evidence type="ECO:0000256" key="1">
    <source>
        <dbReference type="ARBA" id="ARBA00006484"/>
    </source>
</evidence>
<dbReference type="PRINTS" id="PR00080">
    <property type="entry name" value="SDRFAMILY"/>
</dbReference>
<gene>
    <name evidence="5" type="primary">gno</name>
    <name evidence="5" type="ORF">Pla133_34710</name>
</gene>
<reference evidence="5 6" key="1">
    <citation type="submission" date="2019-02" db="EMBL/GenBank/DDBJ databases">
        <title>Deep-cultivation of Planctomycetes and their phenomic and genomic characterization uncovers novel biology.</title>
        <authorList>
            <person name="Wiegand S."/>
            <person name="Jogler M."/>
            <person name="Boedeker C."/>
            <person name="Pinto D."/>
            <person name="Vollmers J."/>
            <person name="Rivas-Marin E."/>
            <person name="Kohn T."/>
            <person name="Peeters S.H."/>
            <person name="Heuer A."/>
            <person name="Rast P."/>
            <person name="Oberbeckmann S."/>
            <person name="Bunk B."/>
            <person name="Jeske O."/>
            <person name="Meyerdierks A."/>
            <person name="Storesund J.E."/>
            <person name="Kallscheuer N."/>
            <person name="Luecker S."/>
            <person name="Lage O.M."/>
            <person name="Pohl T."/>
            <person name="Merkel B.J."/>
            <person name="Hornburger P."/>
            <person name="Mueller R.-W."/>
            <person name="Bruemmer F."/>
            <person name="Labrenz M."/>
            <person name="Spormann A.M."/>
            <person name="Op den Camp H."/>
            <person name="Overmann J."/>
            <person name="Amann R."/>
            <person name="Jetten M.S.M."/>
            <person name="Mascher T."/>
            <person name="Medema M.H."/>
            <person name="Devos D.P."/>
            <person name="Kaster A.-K."/>
            <person name="Ovreas L."/>
            <person name="Rohde M."/>
            <person name="Galperin M.Y."/>
            <person name="Jogler C."/>
        </authorList>
    </citation>
    <scope>NUCLEOTIDE SEQUENCE [LARGE SCALE GENOMIC DNA]</scope>
    <source>
        <strain evidence="5 6">Pla133</strain>
    </source>
</reference>
<dbReference type="PANTHER" id="PTHR44196:SF3">
    <property type="entry name" value="SHORT CHAIN DEHYDROGENASE FAMILY PROTEIN"/>
    <property type="match status" value="1"/>
</dbReference>
<evidence type="ECO:0000313" key="5">
    <source>
        <dbReference type="EMBL" id="QDU68375.1"/>
    </source>
</evidence>
<dbReference type="InterPro" id="IPR057326">
    <property type="entry name" value="KR_dom"/>
</dbReference>